<evidence type="ECO:0000256" key="5">
    <source>
        <dbReference type="ARBA" id="ARBA00023136"/>
    </source>
</evidence>
<dbReference type="PANTHER" id="PTHR43652">
    <property type="entry name" value="BASIC AMINO ACID ANTIPORTER YFCC-RELATED"/>
    <property type="match status" value="1"/>
</dbReference>
<dbReference type="AlphaFoldDB" id="A0A5C8KV31"/>
<feature type="transmembrane region" description="Helical" evidence="6">
    <location>
        <begin position="137"/>
        <end position="153"/>
    </location>
</feature>
<dbReference type="PANTHER" id="PTHR43652:SF2">
    <property type="entry name" value="BASIC AMINO ACID ANTIPORTER YFCC-RELATED"/>
    <property type="match status" value="1"/>
</dbReference>
<feature type="transmembrane region" description="Helical" evidence="6">
    <location>
        <begin position="406"/>
        <end position="426"/>
    </location>
</feature>
<evidence type="ECO:0000256" key="4">
    <source>
        <dbReference type="ARBA" id="ARBA00022989"/>
    </source>
</evidence>
<comment type="subcellular location">
    <subcellularLocation>
        <location evidence="1">Cell membrane</location>
        <topology evidence="1">Multi-pass membrane protein</topology>
    </subcellularLocation>
</comment>
<keyword evidence="2" id="KW-1003">Cell membrane</keyword>
<dbReference type="GO" id="GO:0005886">
    <property type="term" value="C:plasma membrane"/>
    <property type="evidence" value="ECO:0007669"/>
    <property type="project" value="UniProtKB-SubCell"/>
</dbReference>
<feature type="transmembrane region" description="Helical" evidence="6">
    <location>
        <begin position="337"/>
        <end position="359"/>
    </location>
</feature>
<keyword evidence="5 6" id="KW-0472">Membrane</keyword>
<organism evidence="7 8">
    <name type="scientific">Alkalisalibacterium limincola</name>
    <dbReference type="NCBI Taxonomy" id="2699169"/>
    <lineage>
        <taxon>Bacteria</taxon>
        <taxon>Pseudomonadati</taxon>
        <taxon>Pseudomonadota</taxon>
        <taxon>Gammaproteobacteria</taxon>
        <taxon>Lysobacterales</taxon>
        <taxon>Lysobacteraceae</taxon>
        <taxon>Alkalisalibacterium</taxon>
    </lineage>
</organism>
<feature type="transmembrane region" description="Helical" evidence="6">
    <location>
        <begin position="366"/>
        <end position="386"/>
    </location>
</feature>
<gene>
    <name evidence="7" type="ORF">FU658_01740</name>
</gene>
<accession>A0A5C8KV31</accession>
<dbReference type="Proteomes" id="UP000321248">
    <property type="component" value="Unassembled WGS sequence"/>
</dbReference>
<dbReference type="OrthoDB" id="255482at2"/>
<feature type="transmembrane region" description="Helical" evidence="6">
    <location>
        <begin position="158"/>
        <end position="175"/>
    </location>
</feature>
<dbReference type="RefSeq" id="WP_147890517.1">
    <property type="nucleotide sequence ID" value="NZ_VRTS01000001.1"/>
</dbReference>
<protein>
    <submittedName>
        <fullName evidence="7">YfcC family protein</fullName>
    </submittedName>
</protein>
<keyword evidence="4 6" id="KW-1133">Transmembrane helix</keyword>
<dbReference type="InterPro" id="IPR051679">
    <property type="entry name" value="DASS-Related_Transporters"/>
</dbReference>
<feature type="transmembrane region" description="Helical" evidence="6">
    <location>
        <begin position="438"/>
        <end position="458"/>
    </location>
</feature>
<dbReference type="EMBL" id="VRTS01000001">
    <property type="protein sequence ID" value="TXK65844.1"/>
    <property type="molecule type" value="Genomic_DNA"/>
</dbReference>
<reference evidence="7 8" key="1">
    <citation type="submission" date="2019-08" db="EMBL/GenBank/DDBJ databases">
        <authorList>
            <person name="Karlyshev A.V."/>
        </authorList>
    </citation>
    <scope>NUCLEOTIDE SEQUENCE [LARGE SCALE GENOMIC DNA]</scope>
    <source>
        <strain evidence="7 8">Alg18-2.2</strain>
    </source>
</reference>
<dbReference type="InterPro" id="IPR018385">
    <property type="entry name" value="C4_dicarb_anaerob_car-like"/>
</dbReference>
<feature type="transmembrane region" description="Helical" evidence="6">
    <location>
        <begin position="274"/>
        <end position="297"/>
    </location>
</feature>
<sequence length="459" mass="49035">MARSFRVPHTLVLLFGIMILALVSTWVLPQGSFQTQPNEQGREMVVPGSYEVHEERVWLTPVALFTAVPRALADAQSIIFFLLIVGGAIAVLRATGMIDGVLGWLLRRIGHNPALLIVFGTAAFAAGSATLGVSTEYIPFALVLITLCVAMRLDAMTAMGVMICGYGVGYGVAWTNPYTVLVAQDVAGLPPTSGIGFRLALFVPFVAVAVHHVWRYAQKVKNDPSASLTNDLDDPRHQAKAEYPELDGRRSAVLAITMLALVAMVYGISQRGWYLVELGGIWLAVALFAGVVGGLRLDDTAKKFAAGASELAVVALLVGFARSIALILEDGQVLHTIVHGASIPLGMVGAELSAVGMLLMQTLMNFFIPSGSGQAFATMPIMAPLADVVGIERQVAVLAFQFGDGFSNMILPTNIVLMAILGVAGIPFDRWFRFAWPLLVKLMLMAALALVVAVWIGYS</sequence>
<evidence type="ECO:0000256" key="6">
    <source>
        <dbReference type="SAM" id="Phobius"/>
    </source>
</evidence>
<evidence type="ECO:0000256" key="3">
    <source>
        <dbReference type="ARBA" id="ARBA00022692"/>
    </source>
</evidence>
<feature type="transmembrane region" description="Helical" evidence="6">
    <location>
        <begin position="78"/>
        <end position="102"/>
    </location>
</feature>
<evidence type="ECO:0000256" key="1">
    <source>
        <dbReference type="ARBA" id="ARBA00004651"/>
    </source>
</evidence>
<name>A0A5C8KV31_9GAMM</name>
<feature type="transmembrane region" description="Helical" evidence="6">
    <location>
        <begin position="251"/>
        <end position="268"/>
    </location>
</feature>
<feature type="transmembrane region" description="Helical" evidence="6">
    <location>
        <begin position="304"/>
        <end position="325"/>
    </location>
</feature>
<evidence type="ECO:0000313" key="7">
    <source>
        <dbReference type="EMBL" id="TXK65844.1"/>
    </source>
</evidence>
<evidence type="ECO:0000256" key="2">
    <source>
        <dbReference type="ARBA" id="ARBA00022475"/>
    </source>
</evidence>
<feature type="transmembrane region" description="Helical" evidence="6">
    <location>
        <begin position="114"/>
        <end position="131"/>
    </location>
</feature>
<feature type="transmembrane region" description="Helical" evidence="6">
    <location>
        <begin position="195"/>
        <end position="214"/>
    </location>
</feature>
<dbReference type="Pfam" id="PF03606">
    <property type="entry name" value="DcuC"/>
    <property type="match status" value="1"/>
</dbReference>
<evidence type="ECO:0000313" key="8">
    <source>
        <dbReference type="Proteomes" id="UP000321248"/>
    </source>
</evidence>
<keyword evidence="3 6" id="KW-0812">Transmembrane</keyword>
<proteinExistence type="predicted"/>
<keyword evidence="8" id="KW-1185">Reference proteome</keyword>
<feature type="transmembrane region" description="Helical" evidence="6">
    <location>
        <begin position="7"/>
        <end position="28"/>
    </location>
</feature>
<comment type="caution">
    <text evidence="7">The sequence shown here is derived from an EMBL/GenBank/DDBJ whole genome shotgun (WGS) entry which is preliminary data.</text>
</comment>